<evidence type="ECO:0000313" key="8">
    <source>
        <dbReference type="EMBL" id="SEU11706.1"/>
    </source>
</evidence>
<keyword evidence="4 5" id="KW-0546">Nucleotide metabolism</keyword>
<evidence type="ECO:0000256" key="2">
    <source>
        <dbReference type="ARBA" id="ARBA00022801"/>
    </source>
</evidence>
<keyword evidence="9" id="KW-1185">Reference proteome</keyword>
<feature type="site" description="Important for catalytic activity" evidence="5">
    <location>
        <position position="223"/>
    </location>
</feature>
<feature type="binding site" evidence="5">
    <location>
        <position position="199"/>
    </location>
    <ligand>
        <name>Zn(2+)</name>
        <dbReference type="ChEBI" id="CHEBI:29105"/>
        <note>catalytic</note>
    </ligand>
</feature>
<dbReference type="GO" id="GO:0008270">
    <property type="term" value="F:zinc ion binding"/>
    <property type="evidence" value="ECO:0007669"/>
    <property type="project" value="UniProtKB-UniRule"/>
</dbReference>
<gene>
    <name evidence="7" type="ORF">FH5T_08030</name>
    <name evidence="8" type="ORF">SAMN05444285_14815</name>
</gene>
<evidence type="ECO:0000256" key="1">
    <source>
        <dbReference type="ARBA" id="ARBA00022723"/>
    </source>
</evidence>
<reference evidence="7 9" key="1">
    <citation type="submission" date="2014-03" db="EMBL/GenBank/DDBJ databases">
        <title>Complete genome sequence of a deeply braunched marine Bacteroidia bacterium Draconibacterium orientale type strain FH5T.</title>
        <authorList>
            <person name="Li X."/>
            <person name="Wang X."/>
            <person name="Xie Z."/>
            <person name="Du Z."/>
            <person name="Chen G."/>
        </authorList>
    </citation>
    <scope>NUCLEOTIDE SEQUENCE [LARGE SCALE GENOMIC DNA]</scope>
    <source>
        <strain evidence="7 9">FH5</strain>
    </source>
</reference>
<accession>X5DEV1</accession>
<name>X5DEV1_9BACT</name>
<dbReference type="EC" id="3.5.4.2" evidence="5"/>
<dbReference type="EMBL" id="CP007451">
    <property type="protein sequence ID" value="AHW59564.1"/>
    <property type="molecule type" value="Genomic_DNA"/>
</dbReference>
<dbReference type="NCBIfam" id="TIGR01430">
    <property type="entry name" value="aden_deam"/>
    <property type="match status" value="1"/>
</dbReference>
<comment type="similarity">
    <text evidence="5">Belongs to the metallo-dependent hydrolases superfamily. Adenosine and AMP deaminases family. Adenine deaminase type 2 subfamily.</text>
</comment>
<dbReference type="Gene3D" id="3.20.20.140">
    <property type="entry name" value="Metal-dependent hydrolases"/>
    <property type="match status" value="1"/>
</dbReference>
<feature type="binding site" evidence="5">
    <location>
        <position position="281"/>
    </location>
    <ligand>
        <name>substrate</name>
    </ligand>
</feature>
<dbReference type="CDD" id="cd01320">
    <property type="entry name" value="ADA"/>
    <property type="match status" value="1"/>
</dbReference>
<dbReference type="HAMAP" id="MF_01962">
    <property type="entry name" value="Adenine_deaminase"/>
    <property type="match status" value="1"/>
</dbReference>
<evidence type="ECO:0000313" key="9">
    <source>
        <dbReference type="Proteomes" id="UP000023772"/>
    </source>
</evidence>
<keyword evidence="3 5" id="KW-0862">Zinc</keyword>
<dbReference type="GO" id="GO:0000034">
    <property type="term" value="F:adenine deaminase activity"/>
    <property type="evidence" value="ECO:0007669"/>
    <property type="project" value="UniProtKB-UniRule"/>
</dbReference>
<dbReference type="Proteomes" id="UP000181981">
    <property type="component" value="Unassembled WGS sequence"/>
</dbReference>
<dbReference type="GO" id="GO:0009117">
    <property type="term" value="P:nucleotide metabolic process"/>
    <property type="evidence" value="ECO:0007669"/>
    <property type="project" value="UniProtKB-KW"/>
</dbReference>
<dbReference type="STRING" id="1168034.FH5T_08030"/>
<dbReference type="GO" id="GO:0006146">
    <property type="term" value="P:adenine catabolic process"/>
    <property type="evidence" value="ECO:0007669"/>
    <property type="project" value="UniProtKB-UniRule"/>
</dbReference>
<dbReference type="InterPro" id="IPR006330">
    <property type="entry name" value="Ado/ade_deaminase"/>
</dbReference>
<dbReference type="PANTHER" id="PTHR43114:SF6">
    <property type="entry name" value="ADENINE DEAMINASE"/>
    <property type="match status" value="1"/>
</dbReference>
<dbReference type="eggNOG" id="COG1816">
    <property type="taxonomic scope" value="Bacteria"/>
</dbReference>
<evidence type="ECO:0000256" key="5">
    <source>
        <dbReference type="HAMAP-Rule" id="MF_01962"/>
    </source>
</evidence>
<dbReference type="OrthoDB" id="9779574at2"/>
<evidence type="ECO:0000256" key="3">
    <source>
        <dbReference type="ARBA" id="ARBA00022833"/>
    </source>
</evidence>
<feature type="binding site" evidence="5">
    <location>
        <position position="280"/>
    </location>
    <ligand>
        <name>Zn(2+)</name>
        <dbReference type="ChEBI" id="CHEBI:29105"/>
        <note>catalytic</note>
    </ligand>
</feature>
<comment type="function">
    <text evidence="5">Catalyzes the hydrolytic deamination of adenine to hypoxanthine. Plays an important role in the purine salvage pathway and in nitrogen catabolism.</text>
</comment>
<keyword evidence="2 5" id="KW-0378">Hydrolase</keyword>
<dbReference type="HOGENOM" id="CLU_039228_7_0_10"/>
<evidence type="ECO:0000313" key="7">
    <source>
        <dbReference type="EMBL" id="AHW59564.1"/>
    </source>
</evidence>
<dbReference type="Proteomes" id="UP000023772">
    <property type="component" value="Chromosome"/>
</dbReference>
<reference evidence="8 10" key="2">
    <citation type="submission" date="2016-10" db="EMBL/GenBank/DDBJ databases">
        <authorList>
            <person name="de Groot N.N."/>
        </authorList>
    </citation>
    <scope>NUCLEOTIDE SEQUENCE [LARGE SCALE GENOMIC DNA]</scope>
    <source>
        <strain evidence="8 10">DSM 25947</strain>
    </source>
</reference>
<keyword evidence="1 5" id="KW-0479">Metal-binding</keyword>
<dbReference type="KEGG" id="dori:FH5T_08030"/>
<dbReference type="PANTHER" id="PTHR43114">
    <property type="entry name" value="ADENINE DEAMINASE"/>
    <property type="match status" value="1"/>
</dbReference>
<feature type="binding site" evidence="5">
    <location>
        <position position="21"/>
    </location>
    <ligand>
        <name>Zn(2+)</name>
        <dbReference type="ChEBI" id="CHEBI:29105"/>
        <note>catalytic</note>
    </ligand>
</feature>
<feature type="binding site" evidence="5">
    <location>
        <position position="19"/>
    </location>
    <ligand>
        <name>Zn(2+)</name>
        <dbReference type="ChEBI" id="CHEBI:29105"/>
        <note>catalytic</note>
    </ligand>
</feature>
<protein>
    <recommendedName>
        <fullName evidence="5">Adenine deaminase</fullName>
        <shortName evidence="5">ADE</shortName>
        <ecNumber evidence="5">3.5.4.2</ecNumber>
    </recommendedName>
    <alternativeName>
        <fullName evidence="5">Adenine aminohydrolase</fullName>
        <shortName evidence="5">AAH</shortName>
    </alternativeName>
</protein>
<dbReference type="SUPFAM" id="SSF51556">
    <property type="entry name" value="Metallo-dependent hydrolases"/>
    <property type="match status" value="1"/>
</dbReference>
<dbReference type="InterPro" id="IPR028892">
    <property type="entry name" value="ADE"/>
</dbReference>
<evidence type="ECO:0000256" key="4">
    <source>
        <dbReference type="ARBA" id="ARBA00023080"/>
    </source>
</evidence>
<dbReference type="RefSeq" id="WP_038557405.1">
    <property type="nucleotide sequence ID" value="NZ_FOHT01000048.1"/>
</dbReference>
<evidence type="ECO:0000313" key="10">
    <source>
        <dbReference type="Proteomes" id="UP000181981"/>
    </source>
</evidence>
<dbReference type="Pfam" id="PF00962">
    <property type="entry name" value="A_deaminase"/>
    <property type="match status" value="1"/>
</dbReference>
<comment type="cofactor">
    <cofactor evidence="5">
        <name>Zn(2+)</name>
        <dbReference type="ChEBI" id="CHEBI:29105"/>
    </cofactor>
    <text evidence="5">Binds 1 zinc ion per subunit.</text>
</comment>
<dbReference type="NCBIfam" id="NF006850">
    <property type="entry name" value="PRK09358.1-6"/>
    <property type="match status" value="1"/>
</dbReference>
<feature type="active site" description="Proton donor" evidence="5">
    <location>
        <position position="202"/>
    </location>
</feature>
<dbReference type="EMBL" id="FOHT01000048">
    <property type="protein sequence ID" value="SEU11706.1"/>
    <property type="molecule type" value="Genomic_DNA"/>
</dbReference>
<proteinExistence type="inferred from homology"/>
<dbReference type="InterPro" id="IPR001365">
    <property type="entry name" value="A_deaminase_dom"/>
</dbReference>
<dbReference type="InterPro" id="IPR032466">
    <property type="entry name" value="Metal_Hydrolase"/>
</dbReference>
<dbReference type="GO" id="GO:0043103">
    <property type="term" value="P:hypoxanthine salvage"/>
    <property type="evidence" value="ECO:0007669"/>
    <property type="project" value="UniProtKB-UniRule"/>
</dbReference>
<organism evidence="8 10">
    <name type="scientific">Draconibacterium orientale</name>
    <dbReference type="NCBI Taxonomy" id="1168034"/>
    <lineage>
        <taxon>Bacteria</taxon>
        <taxon>Pseudomonadati</taxon>
        <taxon>Bacteroidota</taxon>
        <taxon>Bacteroidia</taxon>
        <taxon>Marinilabiliales</taxon>
        <taxon>Prolixibacteraceae</taxon>
        <taxon>Draconibacterium</taxon>
    </lineage>
</organism>
<evidence type="ECO:0000259" key="6">
    <source>
        <dbReference type="Pfam" id="PF00962"/>
    </source>
</evidence>
<dbReference type="AlphaFoldDB" id="X5DEV1"/>
<dbReference type="GO" id="GO:0005829">
    <property type="term" value="C:cytosol"/>
    <property type="evidence" value="ECO:0007669"/>
    <property type="project" value="TreeGrafter"/>
</dbReference>
<sequence>MSNREQVELINSIPKAELHVHIEGTFEPELMFTIAERNDIRLKYKSVDDLRAAYQFNNLQEFLDLYYAGAYVLLYEQDFYDLTMAYLKKCHEEKVVHTEIFFDPQTHTQRGVPFKNVINGILQACIDARNEWGITYRLIPNFLRHLSEEDAIKTFKESLQYGELFTAYGLDSSEKGHPPAKFKKVFEMVRTEGFLTVAHAGEEGPAQNVWDAIELLKVARIDHGVRSIDDAELLDKLARIEMPLTVCPLSNLKLKVVNDMADHPLKKLLDHNIVATINSDDPAYFGGYMNANFQSVTEALDLTNDDIVTLAVNSFKASFLSDEEKQKWFRELALQPLL</sequence>
<feature type="domain" description="Adenosine deaminase" evidence="6">
    <location>
        <begin position="14"/>
        <end position="329"/>
    </location>
</feature>
<comment type="catalytic activity">
    <reaction evidence="5">
        <text>adenine + H2O + H(+) = hypoxanthine + NH4(+)</text>
        <dbReference type="Rhea" id="RHEA:23688"/>
        <dbReference type="ChEBI" id="CHEBI:15377"/>
        <dbReference type="ChEBI" id="CHEBI:15378"/>
        <dbReference type="ChEBI" id="CHEBI:16708"/>
        <dbReference type="ChEBI" id="CHEBI:17368"/>
        <dbReference type="ChEBI" id="CHEBI:28938"/>
        <dbReference type="EC" id="3.5.4.2"/>
    </reaction>
</comment>